<comment type="caution">
    <text evidence="1">The sequence shown here is derived from an EMBL/GenBank/DDBJ whole genome shotgun (WGS) entry which is preliminary data.</text>
</comment>
<name>A0A0F8XZQ9_9ZZZZ</name>
<proteinExistence type="predicted"/>
<evidence type="ECO:0000313" key="1">
    <source>
        <dbReference type="EMBL" id="KKK66795.1"/>
    </source>
</evidence>
<dbReference type="EMBL" id="LAZR01059909">
    <property type="protein sequence ID" value="KKK66795.1"/>
    <property type="molecule type" value="Genomic_DNA"/>
</dbReference>
<protein>
    <submittedName>
        <fullName evidence="1">Uncharacterized protein</fullName>
    </submittedName>
</protein>
<sequence length="60" mass="6642">MSKLETVVKVQAAAIRHIIGRDPELERDHHVLCALEIIESAVAVAWDRIDGEKLQPADAL</sequence>
<dbReference type="AlphaFoldDB" id="A0A0F8XZQ9"/>
<gene>
    <name evidence="1" type="ORF">LCGC14_2960490</name>
</gene>
<reference evidence="1" key="1">
    <citation type="journal article" date="2015" name="Nature">
        <title>Complex archaea that bridge the gap between prokaryotes and eukaryotes.</title>
        <authorList>
            <person name="Spang A."/>
            <person name="Saw J.H."/>
            <person name="Jorgensen S.L."/>
            <person name="Zaremba-Niedzwiedzka K."/>
            <person name="Martijn J."/>
            <person name="Lind A.E."/>
            <person name="van Eijk R."/>
            <person name="Schleper C."/>
            <person name="Guy L."/>
            <person name="Ettema T.J."/>
        </authorList>
    </citation>
    <scope>NUCLEOTIDE SEQUENCE</scope>
</reference>
<accession>A0A0F8XZQ9</accession>
<organism evidence="1">
    <name type="scientific">marine sediment metagenome</name>
    <dbReference type="NCBI Taxonomy" id="412755"/>
    <lineage>
        <taxon>unclassified sequences</taxon>
        <taxon>metagenomes</taxon>
        <taxon>ecological metagenomes</taxon>
    </lineage>
</organism>